<dbReference type="Pfam" id="PF01370">
    <property type="entry name" value="Epimerase"/>
    <property type="match status" value="1"/>
</dbReference>
<dbReference type="EMBL" id="CAEZSU010000214">
    <property type="protein sequence ID" value="CAB4562871.1"/>
    <property type="molecule type" value="Genomic_DNA"/>
</dbReference>
<dbReference type="AlphaFoldDB" id="A0A6J6CVZ8"/>
<dbReference type="SUPFAM" id="SSF51735">
    <property type="entry name" value="NAD(P)-binding Rossmann-fold domains"/>
    <property type="match status" value="1"/>
</dbReference>
<dbReference type="Gene3D" id="3.40.50.720">
    <property type="entry name" value="NAD(P)-binding Rossmann-like Domain"/>
    <property type="match status" value="1"/>
</dbReference>
<feature type="transmembrane region" description="Helical" evidence="1">
    <location>
        <begin position="324"/>
        <end position="344"/>
    </location>
</feature>
<dbReference type="InterPro" id="IPR036291">
    <property type="entry name" value="NAD(P)-bd_dom_sf"/>
</dbReference>
<evidence type="ECO:0000313" key="6">
    <source>
        <dbReference type="EMBL" id="CAB4633395.1"/>
    </source>
</evidence>
<keyword evidence="1" id="KW-0812">Transmembrane</keyword>
<dbReference type="InterPro" id="IPR001509">
    <property type="entry name" value="Epimerase_deHydtase"/>
</dbReference>
<evidence type="ECO:0000256" key="1">
    <source>
        <dbReference type="SAM" id="Phobius"/>
    </source>
</evidence>
<dbReference type="EMBL" id="CAEZVV010000002">
    <property type="protein sequence ID" value="CAB4633395.1"/>
    <property type="molecule type" value="Genomic_DNA"/>
</dbReference>
<dbReference type="EMBL" id="CAEZXE010000029">
    <property type="protein sequence ID" value="CAB4673395.1"/>
    <property type="molecule type" value="Genomic_DNA"/>
</dbReference>
<sequence>MVVTGADLPIGRRVVAAALAEPGVERVVAIGAQPSTRRLAGDAEGPELLIAPFALDDSRLASLVAGATRVFLTGPRSGLDIDGTGGADIDVVATRSFLASLTRVGAVTTLVVLSSALVYGARTDNPIPLTENAPVRPNASIEAAVERAELERLCATWSRSRGATCALVRPCIVVGPENEKWLARSPWATAGLQISGVVAPVQFVHLDDLTTALVTVCRSRVDGPVNVAPDGWLTVDEVRALKGPTARVRVYKPFAYVLARIGKYFGVAPGDPDALLAGSGPWVVANDRIRSLGWEPTFRNEEAYVDADSGGIWARVTPRHRQQLALGGAAAVVFGVVIGAVFFIRRQLNSDR</sequence>
<dbReference type="PANTHER" id="PTHR43245:SF52">
    <property type="entry name" value="NAD-DEPENDENT EPIMERASE_DEHYDRATASE"/>
    <property type="match status" value="1"/>
</dbReference>
<dbReference type="InterPro" id="IPR050177">
    <property type="entry name" value="Lipid_A_modif_metabolic_enz"/>
</dbReference>
<protein>
    <submittedName>
        <fullName evidence="3">Unannotated protein</fullName>
    </submittedName>
</protein>
<evidence type="ECO:0000313" key="3">
    <source>
        <dbReference type="EMBL" id="CAB4555517.1"/>
    </source>
</evidence>
<reference evidence="3" key="1">
    <citation type="submission" date="2020-05" db="EMBL/GenBank/DDBJ databases">
        <authorList>
            <person name="Chiriac C."/>
            <person name="Salcher M."/>
            <person name="Ghai R."/>
            <person name="Kavagutti S V."/>
        </authorList>
    </citation>
    <scope>NUCLEOTIDE SEQUENCE</scope>
</reference>
<proteinExistence type="predicted"/>
<evidence type="ECO:0000313" key="5">
    <source>
        <dbReference type="EMBL" id="CAB4572561.1"/>
    </source>
</evidence>
<evidence type="ECO:0000259" key="2">
    <source>
        <dbReference type="Pfam" id="PF01370"/>
    </source>
</evidence>
<accession>A0A6J6CVZ8</accession>
<keyword evidence="1" id="KW-1133">Transmembrane helix</keyword>
<feature type="domain" description="NAD-dependent epimerase/dehydratase" evidence="2">
    <location>
        <begin position="1"/>
        <end position="219"/>
    </location>
</feature>
<dbReference type="PANTHER" id="PTHR43245">
    <property type="entry name" value="BIFUNCTIONAL POLYMYXIN RESISTANCE PROTEIN ARNA"/>
    <property type="match status" value="1"/>
</dbReference>
<dbReference type="EMBL" id="CAEZTR010000025">
    <property type="protein sequence ID" value="CAB4572561.1"/>
    <property type="molecule type" value="Genomic_DNA"/>
</dbReference>
<keyword evidence="1" id="KW-0472">Membrane</keyword>
<dbReference type="EMBL" id="CAEZTG010000008">
    <property type="protein sequence ID" value="CAB4555517.1"/>
    <property type="molecule type" value="Genomic_DNA"/>
</dbReference>
<name>A0A6J6CVZ8_9ZZZZ</name>
<evidence type="ECO:0000313" key="4">
    <source>
        <dbReference type="EMBL" id="CAB4562871.1"/>
    </source>
</evidence>
<gene>
    <name evidence="4" type="ORF">UFOPK1495_01606</name>
    <name evidence="3" type="ORF">UFOPK1603_00175</name>
    <name evidence="5" type="ORF">UFOPK1711_00600</name>
    <name evidence="6" type="ORF">UFOPK2143_00058</name>
    <name evidence="7" type="ORF">UFOPK2350_00491</name>
</gene>
<organism evidence="3">
    <name type="scientific">freshwater metagenome</name>
    <dbReference type="NCBI Taxonomy" id="449393"/>
    <lineage>
        <taxon>unclassified sequences</taxon>
        <taxon>metagenomes</taxon>
        <taxon>ecological metagenomes</taxon>
    </lineage>
</organism>
<evidence type="ECO:0000313" key="7">
    <source>
        <dbReference type="EMBL" id="CAB4673395.1"/>
    </source>
</evidence>